<feature type="domain" description="Prepilin type IV endopeptidase peptidase" evidence="4">
    <location>
        <begin position="25"/>
        <end position="135"/>
    </location>
</feature>
<dbReference type="Proteomes" id="UP000247832">
    <property type="component" value="Unassembled WGS sequence"/>
</dbReference>
<dbReference type="PRINTS" id="PR00864">
    <property type="entry name" value="PREPILNPTASE"/>
</dbReference>
<evidence type="ECO:0000256" key="2">
    <source>
        <dbReference type="RuleBase" id="RU003793"/>
    </source>
</evidence>
<evidence type="ECO:0000256" key="1">
    <source>
        <dbReference type="ARBA" id="ARBA00005801"/>
    </source>
</evidence>
<dbReference type="RefSeq" id="WP_110500165.1">
    <property type="nucleotide sequence ID" value="NZ_QJVD01000005.1"/>
</dbReference>
<comment type="similarity">
    <text evidence="1 2">Belongs to the peptidase A24 family.</text>
</comment>
<evidence type="ECO:0000313" key="6">
    <source>
        <dbReference type="Proteomes" id="UP000247832"/>
    </source>
</evidence>
<evidence type="ECO:0000256" key="3">
    <source>
        <dbReference type="SAM" id="Phobius"/>
    </source>
</evidence>
<gene>
    <name evidence="5" type="ORF">CVV68_06330</name>
</gene>
<dbReference type="GO" id="GO:0004190">
    <property type="term" value="F:aspartic-type endopeptidase activity"/>
    <property type="evidence" value="ECO:0007669"/>
    <property type="project" value="InterPro"/>
</dbReference>
<dbReference type="GO" id="GO:0005886">
    <property type="term" value="C:plasma membrane"/>
    <property type="evidence" value="ECO:0007669"/>
    <property type="project" value="TreeGrafter"/>
</dbReference>
<feature type="transmembrane region" description="Helical" evidence="3">
    <location>
        <begin position="152"/>
        <end position="169"/>
    </location>
</feature>
<evidence type="ECO:0000259" key="4">
    <source>
        <dbReference type="Pfam" id="PF01478"/>
    </source>
</evidence>
<dbReference type="InterPro" id="IPR014032">
    <property type="entry name" value="Peptidase_A24A_bac"/>
</dbReference>
<protein>
    <submittedName>
        <fullName evidence="5">Prepilin peptidase</fullName>
    </submittedName>
</protein>
<keyword evidence="3" id="KW-0472">Membrane</keyword>
<accession>A0A2V5LEZ1</accession>
<feature type="transmembrane region" description="Helical" evidence="3">
    <location>
        <begin position="48"/>
        <end position="65"/>
    </location>
</feature>
<name>A0A2V5LEZ1_9MICC</name>
<dbReference type="EMBL" id="QJVD01000005">
    <property type="protein sequence ID" value="PYI68423.1"/>
    <property type="molecule type" value="Genomic_DNA"/>
</dbReference>
<dbReference type="InterPro" id="IPR050882">
    <property type="entry name" value="Prepilin_peptidase/N-MTase"/>
</dbReference>
<evidence type="ECO:0000313" key="5">
    <source>
        <dbReference type="EMBL" id="PYI68423.1"/>
    </source>
</evidence>
<dbReference type="PROSITE" id="PS51257">
    <property type="entry name" value="PROKAR_LIPOPROTEIN"/>
    <property type="match status" value="1"/>
</dbReference>
<dbReference type="GO" id="GO:0006465">
    <property type="term" value="P:signal peptide processing"/>
    <property type="evidence" value="ECO:0007669"/>
    <property type="project" value="TreeGrafter"/>
</dbReference>
<keyword evidence="6" id="KW-1185">Reference proteome</keyword>
<proteinExistence type="inferred from homology"/>
<dbReference type="AlphaFoldDB" id="A0A2V5LEZ1"/>
<dbReference type="Gene3D" id="1.20.120.1220">
    <property type="match status" value="1"/>
</dbReference>
<sequence>MVTRVADLWDEYPVALLCVVAACLYLLGLAVVLSIIDIRTHTLPDRHVLPAYPVAGILLGAAALLSGQPAHLWRALAGLLALGALYWILWAVYPAGMGFGDVKLAGVLGLYLGFLGWNHVLLGAAAGFVAGGLWGVALIAARRGTAKSHIPFGPSMLAGALAVMLLVPAI</sequence>
<comment type="caution">
    <text evidence="5">The sequence shown here is derived from an EMBL/GenBank/DDBJ whole genome shotgun (WGS) entry which is preliminary data.</text>
</comment>
<organism evidence="5 6">
    <name type="scientific">Arthrobacter livingstonensis</name>
    <dbReference type="NCBI Taxonomy" id="670078"/>
    <lineage>
        <taxon>Bacteria</taxon>
        <taxon>Bacillati</taxon>
        <taxon>Actinomycetota</taxon>
        <taxon>Actinomycetes</taxon>
        <taxon>Micrococcales</taxon>
        <taxon>Micrococcaceae</taxon>
        <taxon>Arthrobacter</taxon>
    </lineage>
</organism>
<dbReference type="InterPro" id="IPR000045">
    <property type="entry name" value="Prepilin_IV_endopep_pep"/>
</dbReference>
<reference evidence="5 6" key="1">
    <citation type="submission" date="2018-05" db="EMBL/GenBank/DDBJ databases">
        <title>Genetic diversity of glacier-inhabiting Cryobacterium bacteria in China and description of Cryobacterium mengkeensis sp. nov. and Arthrobacter glacialis sp. nov.</title>
        <authorList>
            <person name="Liu Q."/>
            <person name="Xin Y.-H."/>
        </authorList>
    </citation>
    <scope>NUCLEOTIDE SEQUENCE [LARGE SCALE GENOMIC DNA]</scope>
    <source>
        <strain evidence="5 6">LI2</strain>
    </source>
</reference>
<dbReference type="Pfam" id="PF01478">
    <property type="entry name" value="Peptidase_A24"/>
    <property type="match status" value="1"/>
</dbReference>
<keyword evidence="3" id="KW-0812">Transmembrane</keyword>
<feature type="transmembrane region" description="Helical" evidence="3">
    <location>
        <begin position="120"/>
        <end position="140"/>
    </location>
</feature>
<dbReference type="PANTHER" id="PTHR30487:SF0">
    <property type="entry name" value="PREPILIN LEADER PEPTIDASE_N-METHYLTRANSFERASE-RELATED"/>
    <property type="match status" value="1"/>
</dbReference>
<keyword evidence="3" id="KW-1133">Transmembrane helix</keyword>
<feature type="transmembrane region" description="Helical" evidence="3">
    <location>
        <begin position="12"/>
        <end position="36"/>
    </location>
</feature>
<feature type="transmembrane region" description="Helical" evidence="3">
    <location>
        <begin position="71"/>
        <end position="89"/>
    </location>
</feature>
<dbReference type="PANTHER" id="PTHR30487">
    <property type="entry name" value="TYPE 4 PREPILIN-LIKE PROTEINS LEADER PEPTIDE-PROCESSING ENZYME"/>
    <property type="match status" value="1"/>
</dbReference>